<comment type="caution">
    <text evidence="2">The sequence shown here is derived from an EMBL/GenBank/DDBJ whole genome shotgun (WGS) entry which is preliminary data.</text>
</comment>
<sequence>MAFLMVFLTYGVCVLFVPASLAISRDQQSSNGADLQAFQARLLSRLLEVEKQNIAAPEETVDVQNELAEERGKEKETVYKVEDKGNIIDISVGDQLIEQHIQDCEQRYEMILLNDDVLNVRPKACYLHKMEDKLYDFACKGKGERPYQTYYIGKEVVNKEIVPEDGPVSVCRNLPMFEIFPANGFDQANYPSVRELKTSKRCIVRCCSKVLGVCVKLCFC</sequence>
<accession>A0AAE0SA74</accession>
<evidence type="ECO:0000313" key="2">
    <source>
        <dbReference type="EMBL" id="KAK3588230.1"/>
    </source>
</evidence>
<gene>
    <name evidence="2" type="ORF">CHS0354_035049</name>
</gene>
<name>A0AAE0SA74_9BIVA</name>
<dbReference type="Proteomes" id="UP001195483">
    <property type="component" value="Unassembled WGS sequence"/>
</dbReference>
<proteinExistence type="predicted"/>
<dbReference type="AlphaFoldDB" id="A0AAE0SA74"/>
<reference evidence="2" key="2">
    <citation type="journal article" date="2021" name="Genome Biol. Evol.">
        <title>Developing a high-quality reference genome for a parasitic bivalve with doubly uniparental inheritance (Bivalvia: Unionida).</title>
        <authorList>
            <person name="Smith C.H."/>
        </authorList>
    </citation>
    <scope>NUCLEOTIDE SEQUENCE</scope>
    <source>
        <strain evidence="2">CHS0354</strain>
        <tissue evidence="2">Mantle</tissue>
    </source>
</reference>
<protein>
    <submittedName>
        <fullName evidence="2">Uncharacterized protein</fullName>
    </submittedName>
</protein>
<dbReference type="EMBL" id="JAEAOA010002055">
    <property type="protein sequence ID" value="KAK3588230.1"/>
    <property type="molecule type" value="Genomic_DNA"/>
</dbReference>
<feature type="signal peptide" evidence="1">
    <location>
        <begin position="1"/>
        <end position="22"/>
    </location>
</feature>
<evidence type="ECO:0000313" key="3">
    <source>
        <dbReference type="Proteomes" id="UP001195483"/>
    </source>
</evidence>
<reference evidence="2" key="3">
    <citation type="submission" date="2023-05" db="EMBL/GenBank/DDBJ databases">
        <authorList>
            <person name="Smith C.H."/>
        </authorList>
    </citation>
    <scope>NUCLEOTIDE SEQUENCE</scope>
    <source>
        <strain evidence="2">CHS0354</strain>
        <tissue evidence="2">Mantle</tissue>
    </source>
</reference>
<reference evidence="2" key="1">
    <citation type="journal article" date="2021" name="Genome Biol. Evol.">
        <title>A High-Quality Reference Genome for a Parasitic Bivalve with Doubly Uniparental Inheritance (Bivalvia: Unionida).</title>
        <authorList>
            <person name="Smith C.H."/>
        </authorList>
    </citation>
    <scope>NUCLEOTIDE SEQUENCE</scope>
    <source>
        <strain evidence="2">CHS0354</strain>
    </source>
</reference>
<keyword evidence="3" id="KW-1185">Reference proteome</keyword>
<evidence type="ECO:0000256" key="1">
    <source>
        <dbReference type="SAM" id="SignalP"/>
    </source>
</evidence>
<feature type="chain" id="PRO_5042040121" evidence="1">
    <location>
        <begin position="23"/>
        <end position="220"/>
    </location>
</feature>
<organism evidence="2 3">
    <name type="scientific">Potamilus streckersoni</name>
    <dbReference type="NCBI Taxonomy" id="2493646"/>
    <lineage>
        <taxon>Eukaryota</taxon>
        <taxon>Metazoa</taxon>
        <taxon>Spiralia</taxon>
        <taxon>Lophotrochozoa</taxon>
        <taxon>Mollusca</taxon>
        <taxon>Bivalvia</taxon>
        <taxon>Autobranchia</taxon>
        <taxon>Heteroconchia</taxon>
        <taxon>Palaeoheterodonta</taxon>
        <taxon>Unionida</taxon>
        <taxon>Unionoidea</taxon>
        <taxon>Unionidae</taxon>
        <taxon>Ambleminae</taxon>
        <taxon>Lampsilini</taxon>
        <taxon>Potamilus</taxon>
    </lineage>
</organism>
<keyword evidence="1" id="KW-0732">Signal</keyword>